<accession>A0A9W8HGY7</accession>
<dbReference type="PRINTS" id="PR00081">
    <property type="entry name" value="GDHRDH"/>
</dbReference>
<dbReference type="AlphaFoldDB" id="A0A9W8HGY7"/>
<keyword evidence="5" id="KW-1185">Reference proteome</keyword>
<evidence type="ECO:0000256" key="2">
    <source>
        <dbReference type="ARBA" id="ARBA00023002"/>
    </source>
</evidence>
<gene>
    <name evidence="4" type="ORF">H4R18_000777</name>
</gene>
<evidence type="ECO:0000256" key="3">
    <source>
        <dbReference type="RuleBase" id="RU000363"/>
    </source>
</evidence>
<dbReference type="GO" id="GO:0016616">
    <property type="term" value="F:oxidoreductase activity, acting on the CH-OH group of donors, NAD or NADP as acceptor"/>
    <property type="evidence" value="ECO:0007669"/>
    <property type="project" value="TreeGrafter"/>
</dbReference>
<dbReference type="GO" id="GO:0005737">
    <property type="term" value="C:cytoplasm"/>
    <property type="evidence" value="ECO:0007669"/>
    <property type="project" value="TreeGrafter"/>
</dbReference>
<dbReference type="PANTHER" id="PTHR44229">
    <property type="entry name" value="15-HYDROXYPROSTAGLANDIN DEHYDROGENASE [NAD(+)]"/>
    <property type="match status" value="1"/>
</dbReference>
<dbReference type="CDD" id="cd05233">
    <property type="entry name" value="SDR_c"/>
    <property type="match status" value="1"/>
</dbReference>
<comment type="caution">
    <text evidence="4">The sequence shown here is derived from an EMBL/GenBank/DDBJ whole genome shotgun (WGS) entry which is preliminary data.</text>
</comment>
<protein>
    <submittedName>
        <fullName evidence="4">Uncharacterized protein</fullName>
    </submittedName>
</protein>
<comment type="similarity">
    <text evidence="1 3">Belongs to the short-chain dehydrogenases/reductases (SDR) family.</text>
</comment>
<evidence type="ECO:0000313" key="5">
    <source>
        <dbReference type="Proteomes" id="UP001140217"/>
    </source>
</evidence>
<dbReference type="InterPro" id="IPR002347">
    <property type="entry name" value="SDR_fam"/>
</dbReference>
<dbReference type="OrthoDB" id="5840532at2759"/>
<proteinExistence type="inferred from homology"/>
<keyword evidence="2" id="KW-0560">Oxidoreductase</keyword>
<evidence type="ECO:0000313" key="4">
    <source>
        <dbReference type="EMBL" id="KAJ2784963.1"/>
    </source>
</evidence>
<name>A0A9W8HGY7_9FUNG</name>
<reference evidence="4" key="1">
    <citation type="submission" date="2022-07" db="EMBL/GenBank/DDBJ databases">
        <title>Phylogenomic reconstructions and comparative analyses of Kickxellomycotina fungi.</title>
        <authorList>
            <person name="Reynolds N.K."/>
            <person name="Stajich J.E."/>
            <person name="Barry K."/>
            <person name="Grigoriev I.V."/>
            <person name="Crous P."/>
            <person name="Smith M.E."/>
        </authorList>
    </citation>
    <scope>NUCLEOTIDE SEQUENCE</scope>
    <source>
        <strain evidence="4">NBRC 105414</strain>
    </source>
</reference>
<evidence type="ECO:0000256" key="1">
    <source>
        <dbReference type="ARBA" id="ARBA00006484"/>
    </source>
</evidence>
<dbReference type="PANTHER" id="PTHR44229:SF4">
    <property type="entry name" value="15-HYDROXYPROSTAGLANDIN DEHYDROGENASE [NAD(+)]"/>
    <property type="match status" value="1"/>
</dbReference>
<sequence>MRWWWKSDEYSVAGRTVLVTGAAGAIGRRLAERLVACGARVALADIAGAEEGAALCAALDAAAGGGGVRAAAYRQTDLRDGAQIEQMVRWAEGEFGGRVDVLVNNAGLASPHGLYAGETFEGLARLVQVNLVAPMEATRVFAQRTRAAGRTGCVVLNVASLGGLLPNEGGEAYGAAKAAMIQLTRASRALMPHVRVAAIAPYYVDTPMVRSNPKLQNNPTVHESLMLSVDQVCDAAIRCIQDPASAGNTYALIGSCTYLRMWLYDYTALHVRAAAAWSLLVAAACRLLGRG</sequence>
<dbReference type="EMBL" id="JANBUL010000017">
    <property type="protein sequence ID" value="KAJ2784963.1"/>
    <property type="molecule type" value="Genomic_DNA"/>
</dbReference>
<dbReference type="Proteomes" id="UP001140217">
    <property type="component" value="Unassembled WGS sequence"/>
</dbReference>
<dbReference type="PRINTS" id="PR00080">
    <property type="entry name" value="SDRFAMILY"/>
</dbReference>
<dbReference type="SUPFAM" id="SSF51735">
    <property type="entry name" value="NAD(P)-binding Rossmann-fold domains"/>
    <property type="match status" value="1"/>
</dbReference>
<dbReference type="InterPro" id="IPR036291">
    <property type="entry name" value="NAD(P)-bd_dom_sf"/>
</dbReference>
<dbReference type="Gene3D" id="3.40.50.720">
    <property type="entry name" value="NAD(P)-binding Rossmann-like Domain"/>
    <property type="match status" value="1"/>
</dbReference>
<dbReference type="Pfam" id="PF00106">
    <property type="entry name" value="adh_short"/>
    <property type="match status" value="1"/>
</dbReference>
<organism evidence="4 5">
    <name type="scientific">Coemansia javaensis</name>
    <dbReference type="NCBI Taxonomy" id="2761396"/>
    <lineage>
        <taxon>Eukaryota</taxon>
        <taxon>Fungi</taxon>
        <taxon>Fungi incertae sedis</taxon>
        <taxon>Zoopagomycota</taxon>
        <taxon>Kickxellomycotina</taxon>
        <taxon>Kickxellomycetes</taxon>
        <taxon>Kickxellales</taxon>
        <taxon>Kickxellaceae</taxon>
        <taxon>Coemansia</taxon>
    </lineage>
</organism>